<dbReference type="AlphaFoldDB" id="A0A815QL45"/>
<feature type="domain" description="F-box" evidence="1">
    <location>
        <begin position="3"/>
        <end position="59"/>
    </location>
</feature>
<dbReference type="EMBL" id="CAJNOT010005431">
    <property type="protein sequence ID" value="CAF1465430.1"/>
    <property type="molecule type" value="Genomic_DNA"/>
</dbReference>
<evidence type="ECO:0000259" key="1">
    <source>
        <dbReference type="PROSITE" id="PS50181"/>
    </source>
</evidence>
<evidence type="ECO:0000313" key="2">
    <source>
        <dbReference type="EMBL" id="CAF1465430.1"/>
    </source>
</evidence>
<protein>
    <recommendedName>
        <fullName evidence="1">F-box domain-containing protein</fullName>
    </recommendedName>
</protein>
<dbReference type="Proteomes" id="UP000663864">
    <property type="component" value="Unassembled WGS sequence"/>
</dbReference>
<dbReference type="Gene3D" id="1.20.1280.50">
    <property type="match status" value="1"/>
</dbReference>
<comment type="caution">
    <text evidence="2">The sequence shown here is derived from an EMBL/GenBank/DDBJ whole genome shotgun (WGS) entry which is preliminary data.</text>
</comment>
<dbReference type="CDD" id="cd09917">
    <property type="entry name" value="F-box_SF"/>
    <property type="match status" value="1"/>
</dbReference>
<organism evidence="2 3">
    <name type="scientific">Rotaria sordida</name>
    <dbReference type="NCBI Taxonomy" id="392033"/>
    <lineage>
        <taxon>Eukaryota</taxon>
        <taxon>Metazoa</taxon>
        <taxon>Spiralia</taxon>
        <taxon>Gnathifera</taxon>
        <taxon>Rotifera</taxon>
        <taxon>Eurotatoria</taxon>
        <taxon>Bdelloidea</taxon>
        <taxon>Philodinida</taxon>
        <taxon>Philodinidae</taxon>
        <taxon>Rotaria</taxon>
    </lineage>
</organism>
<reference evidence="2" key="1">
    <citation type="submission" date="2021-02" db="EMBL/GenBank/DDBJ databases">
        <authorList>
            <person name="Nowell W R."/>
        </authorList>
    </citation>
    <scope>NUCLEOTIDE SEQUENCE</scope>
</reference>
<gene>
    <name evidence="2" type="ORF">ZHD862_LOCUS35886</name>
</gene>
<evidence type="ECO:0000313" key="3">
    <source>
        <dbReference type="Proteomes" id="UP000663864"/>
    </source>
</evidence>
<accession>A0A815QL45</accession>
<dbReference type="InterPro" id="IPR036047">
    <property type="entry name" value="F-box-like_dom_sf"/>
</dbReference>
<dbReference type="Pfam" id="PF12937">
    <property type="entry name" value="F-box-like"/>
    <property type="match status" value="1"/>
</dbReference>
<dbReference type="PROSITE" id="PS50181">
    <property type="entry name" value="FBOX"/>
    <property type="match status" value="1"/>
</dbReference>
<dbReference type="InterPro" id="IPR001810">
    <property type="entry name" value="F-box_dom"/>
</dbReference>
<name>A0A815QL45_9BILA</name>
<proteinExistence type="predicted"/>
<dbReference type="SUPFAM" id="SSF81383">
    <property type="entry name" value="F-box domain"/>
    <property type="match status" value="1"/>
</dbReference>
<sequence>MKKITFESLPNELLLMIFSYLSFIDLCQLFLDLKNARLERLLTSKYYSLDLSSIYFNQLRQFLSSSNDKINRLSTLIDTVVICDSSAGWMLLKHWIETFIDTELSNTWLPSIKKLFILNADYFQHYFIKSFFPPLISVSNTLQYLHLVFETPTFYYPSVLSELIRHHISVHTMILEVENGHEFYPNELKKDLHKMESLYWPNTVQLTLSIQYPSELVLLLKRDALPAIEHLNITNEQIHTVFPLRRYIPVSNIHLCDYNLREIADGTRLRSLLLRYLSLSDIILLIDSLTMPLLEKLILIDLYDDTLDQVGKFQEVCNFTHLPSLKNLHFSLCFPQEMEQAWQMSSFHHNDEWPFDNLDCYIDEKWISPDGRIDLMTKAFFVVCTRPINIILQHQRTLHNYCFATHVSVPLITTQRRSLTMTFDQLDKPEQSVKTLQVVASSRVNKLKLIYLNKQINSSMTSDYLSNCNLLLYHLRSMSFDFERKYIKSTDRVFIVKQILDITPNLLHLKIDWEDFRHCSKTYSNIKHLHLVLDRIYPEPKKYFNIRRLTQLTPHLHSLETSNANIMFYEHLLGFVLKIIRQFHQLVYLILNKDGRYPAKEEIKTTFKEKLIATGHNQSFDCNNIRIEFSHLNELYIWL</sequence>